<protein>
    <recommendedName>
        <fullName evidence="6">tRNA (cytidine(34)-2'-O)-methyltransferase</fullName>
        <ecNumber evidence="6">2.1.1.207</ecNumber>
    </recommendedName>
    <alternativeName>
        <fullName evidence="6">tRNA (cytidine/uridine-2'-O-)-methyltransferase TrmL</fullName>
    </alternativeName>
</protein>
<reference evidence="9 10" key="1">
    <citation type="submission" date="2018-06" db="EMBL/GenBank/DDBJ databases">
        <title>Genomic Encyclopedia of Archaeal and Bacterial Type Strains, Phase II (KMG-II): from individual species to whole genera.</title>
        <authorList>
            <person name="Goeker M."/>
        </authorList>
    </citation>
    <scope>NUCLEOTIDE SEQUENCE [LARGE SCALE GENOMIC DNA]</scope>
    <source>
        <strain evidence="9 10">CFPB 3232</strain>
    </source>
</reference>
<evidence type="ECO:0000313" key="9">
    <source>
        <dbReference type="EMBL" id="RAR77086.1"/>
    </source>
</evidence>
<accession>A0A328Z4B1</accession>
<dbReference type="PANTHER" id="PTHR42971:SF1">
    <property type="entry name" value="TRNA (CYTIDINE(34)-2'-O)-METHYLTRANSFERASE"/>
    <property type="match status" value="1"/>
</dbReference>
<evidence type="ECO:0000256" key="3">
    <source>
        <dbReference type="ARBA" id="ARBA00022679"/>
    </source>
</evidence>
<dbReference type="Gene3D" id="3.40.1280.10">
    <property type="match status" value="1"/>
</dbReference>
<keyword evidence="4 6" id="KW-0949">S-adenosyl-L-methionine</keyword>
<dbReference type="PIRSF" id="PIRSF029256">
    <property type="entry name" value="SpoU_TrmH_prd"/>
    <property type="match status" value="1"/>
</dbReference>
<keyword evidence="3 6" id="KW-0808">Transferase</keyword>
<feature type="binding site" evidence="6 7">
    <location>
        <position position="124"/>
    </location>
    <ligand>
        <name>S-adenosyl-L-methionine</name>
        <dbReference type="ChEBI" id="CHEBI:59789"/>
    </ligand>
</feature>
<evidence type="ECO:0000259" key="8">
    <source>
        <dbReference type="Pfam" id="PF00588"/>
    </source>
</evidence>
<proteinExistence type="inferred from homology"/>
<comment type="similarity">
    <text evidence="6">Belongs to the class IV-like SAM-binding methyltransferase superfamily. RNA methyltransferase TrmH family. TrmL subfamily.</text>
</comment>
<dbReference type="GO" id="GO:0003723">
    <property type="term" value="F:RNA binding"/>
    <property type="evidence" value="ECO:0007669"/>
    <property type="project" value="InterPro"/>
</dbReference>
<feature type="binding site" evidence="6 7">
    <location>
        <position position="80"/>
    </location>
    <ligand>
        <name>S-adenosyl-L-methionine</name>
        <dbReference type="ChEBI" id="CHEBI:59789"/>
    </ligand>
</feature>
<evidence type="ECO:0000256" key="1">
    <source>
        <dbReference type="ARBA" id="ARBA00022490"/>
    </source>
</evidence>
<comment type="caution">
    <text evidence="9">The sequence shown here is derived from an EMBL/GenBank/DDBJ whole genome shotgun (WGS) entry which is preliminary data.</text>
</comment>
<dbReference type="InterPro" id="IPR016914">
    <property type="entry name" value="TrmL"/>
</dbReference>
<dbReference type="InterPro" id="IPR029028">
    <property type="entry name" value="Alpha/beta_knot_MTases"/>
</dbReference>
<evidence type="ECO:0000313" key="10">
    <source>
        <dbReference type="Proteomes" id="UP000248856"/>
    </source>
</evidence>
<gene>
    <name evidence="6" type="primary">trmL</name>
    <name evidence="9" type="ORF">AX018_104045</name>
</gene>
<dbReference type="GO" id="GO:0141102">
    <property type="term" value="F:tRNA (5-carboxymethylaminomethyluridine(34)-2'-O)-methyltransferase activity"/>
    <property type="evidence" value="ECO:0007669"/>
    <property type="project" value="RHEA"/>
</dbReference>
<dbReference type="GO" id="GO:0141098">
    <property type="term" value="F:tRNA (cytidine(34)-2'-O)-methyltransferase activity"/>
    <property type="evidence" value="ECO:0007669"/>
    <property type="project" value="RHEA"/>
</dbReference>
<dbReference type="GO" id="GO:0042802">
    <property type="term" value="F:identical protein binding"/>
    <property type="evidence" value="ECO:0007669"/>
    <property type="project" value="UniProtKB-ARBA"/>
</dbReference>
<dbReference type="GO" id="GO:0005737">
    <property type="term" value="C:cytoplasm"/>
    <property type="evidence" value="ECO:0007669"/>
    <property type="project" value="UniProtKB-SubCell"/>
</dbReference>
<evidence type="ECO:0000256" key="2">
    <source>
        <dbReference type="ARBA" id="ARBA00022603"/>
    </source>
</evidence>
<comment type="subunit">
    <text evidence="6">Homodimer.</text>
</comment>
<dbReference type="GO" id="GO:0002131">
    <property type="term" value="P:wobble position cytosine ribose methylation"/>
    <property type="evidence" value="ECO:0007669"/>
    <property type="project" value="TreeGrafter"/>
</dbReference>
<keyword evidence="10" id="KW-1185">Reference proteome</keyword>
<dbReference type="Pfam" id="PF00588">
    <property type="entry name" value="SpoU_methylase"/>
    <property type="match status" value="1"/>
</dbReference>
<dbReference type="SUPFAM" id="SSF75217">
    <property type="entry name" value="alpha/beta knot"/>
    <property type="match status" value="1"/>
</dbReference>
<dbReference type="EMBL" id="QLTA01000040">
    <property type="protein sequence ID" value="RAR77086.1"/>
    <property type="molecule type" value="Genomic_DNA"/>
</dbReference>
<feature type="binding site" evidence="6 7">
    <location>
        <position position="102"/>
    </location>
    <ligand>
        <name>S-adenosyl-L-methionine</name>
        <dbReference type="ChEBI" id="CHEBI:59789"/>
    </ligand>
</feature>
<dbReference type="PANTHER" id="PTHR42971">
    <property type="entry name" value="TRNA (CYTIDINE(34)-2'-O)-METHYLTRANSFERASE"/>
    <property type="match status" value="1"/>
</dbReference>
<feature type="binding site" evidence="6 7">
    <location>
        <position position="132"/>
    </location>
    <ligand>
        <name>S-adenosyl-L-methionine</name>
        <dbReference type="ChEBI" id="CHEBI:59789"/>
    </ligand>
</feature>
<feature type="domain" description="tRNA/rRNA methyltransferase SpoU type" evidence="8">
    <location>
        <begin position="2"/>
        <end position="144"/>
    </location>
</feature>
<keyword evidence="5 6" id="KW-0819">tRNA processing</keyword>
<dbReference type="AlphaFoldDB" id="A0A328Z4B1"/>
<keyword evidence="2 6" id="KW-0489">Methyltransferase</keyword>
<comment type="catalytic activity">
    <reaction evidence="6">
        <text>cytidine(34) in tRNA + S-adenosyl-L-methionine = 2'-O-methylcytidine(34) in tRNA + S-adenosyl-L-homocysteine + H(+)</text>
        <dbReference type="Rhea" id="RHEA:43084"/>
        <dbReference type="Rhea" id="RHEA-COMP:10331"/>
        <dbReference type="Rhea" id="RHEA-COMP:10332"/>
        <dbReference type="ChEBI" id="CHEBI:15378"/>
        <dbReference type="ChEBI" id="CHEBI:57856"/>
        <dbReference type="ChEBI" id="CHEBI:59789"/>
        <dbReference type="ChEBI" id="CHEBI:74495"/>
        <dbReference type="ChEBI" id="CHEBI:82748"/>
        <dbReference type="EC" id="2.1.1.207"/>
    </reaction>
</comment>
<dbReference type="EC" id="2.1.1.207" evidence="6"/>
<dbReference type="OrthoDB" id="9789043at2"/>
<evidence type="ECO:0000256" key="6">
    <source>
        <dbReference type="HAMAP-Rule" id="MF_01885"/>
    </source>
</evidence>
<evidence type="ECO:0000256" key="4">
    <source>
        <dbReference type="ARBA" id="ARBA00022691"/>
    </source>
</evidence>
<dbReference type="InterPro" id="IPR001537">
    <property type="entry name" value="SpoU_MeTrfase"/>
</dbReference>
<comment type="catalytic activity">
    <reaction evidence="6">
        <text>5-carboxymethylaminomethyluridine(34) in tRNA(Leu) + S-adenosyl-L-methionine = 5-carboxymethylaminomethyl-2'-O-methyluridine(34) in tRNA(Leu) + S-adenosyl-L-homocysteine + H(+)</text>
        <dbReference type="Rhea" id="RHEA:43088"/>
        <dbReference type="Rhea" id="RHEA-COMP:10333"/>
        <dbReference type="Rhea" id="RHEA-COMP:10334"/>
        <dbReference type="ChEBI" id="CHEBI:15378"/>
        <dbReference type="ChEBI" id="CHEBI:57856"/>
        <dbReference type="ChEBI" id="CHEBI:59789"/>
        <dbReference type="ChEBI" id="CHEBI:74508"/>
        <dbReference type="ChEBI" id="CHEBI:74511"/>
        <dbReference type="EC" id="2.1.1.207"/>
    </reaction>
</comment>
<comment type="subcellular location">
    <subcellularLocation>
        <location evidence="6">Cytoplasm</location>
    </subcellularLocation>
</comment>
<evidence type="ECO:0000256" key="5">
    <source>
        <dbReference type="ARBA" id="ARBA00022694"/>
    </source>
</evidence>
<dbReference type="GO" id="GO:0002132">
    <property type="term" value="P:wobble position uridine ribose methylation"/>
    <property type="evidence" value="ECO:0007669"/>
    <property type="project" value="TreeGrafter"/>
</dbReference>
<dbReference type="FunFam" id="3.40.1280.10:FF:000002">
    <property type="entry name" value="Peptidylprolyl isomerase"/>
    <property type="match status" value="1"/>
</dbReference>
<dbReference type="RefSeq" id="WP_111879871.1">
    <property type="nucleotide sequence ID" value="NZ_CBCSGC010000107.1"/>
</dbReference>
<organism evidence="9 10">
    <name type="scientific">Paracidovorax anthurii</name>
    <dbReference type="NCBI Taxonomy" id="78229"/>
    <lineage>
        <taxon>Bacteria</taxon>
        <taxon>Pseudomonadati</taxon>
        <taxon>Pseudomonadota</taxon>
        <taxon>Betaproteobacteria</taxon>
        <taxon>Burkholderiales</taxon>
        <taxon>Comamonadaceae</taxon>
        <taxon>Paracidovorax</taxon>
    </lineage>
</organism>
<comment type="function">
    <text evidence="6">Methylates the ribose at the nucleotide 34 wobble position in the two leucyl isoacceptors tRNA(Leu)(CmAA) and tRNA(Leu)(cmnm5UmAA). Catalyzes the methyl transfer from S-adenosyl-L-methionine to the 2'-OH of the wobble nucleotide.</text>
</comment>
<keyword evidence="1 6" id="KW-0963">Cytoplasm</keyword>
<dbReference type="CDD" id="cd18094">
    <property type="entry name" value="SpoU-like_TrmL"/>
    <property type="match status" value="1"/>
</dbReference>
<dbReference type="HAMAP" id="MF_01885">
    <property type="entry name" value="tRNA_methyltr_TrmL"/>
    <property type="match status" value="1"/>
</dbReference>
<sequence length="161" mass="17955">MFHIVLVEPEIPPNTGNIIRLAANTGCTLHLVEPLGFSMEDKLMKRAGLDYHEYAEVVQHAGWTAFLRDAQPDPERIFAMTTHGLQTVYETTFVPGDWFVFGAESRGLPPELRDTFPPTQRLRLPMLPGQRSLNLSNAVAVTVYEGWRQNSFLAPAPPAAP</sequence>
<dbReference type="InterPro" id="IPR029026">
    <property type="entry name" value="tRNA_m1G_MTases_N"/>
</dbReference>
<evidence type="ECO:0000256" key="7">
    <source>
        <dbReference type="PIRSR" id="PIRSR029256-1"/>
    </source>
</evidence>
<dbReference type="Proteomes" id="UP000248856">
    <property type="component" value="Unassembled WGS sequence"/>
</dbReference>
<name>A0A328Z4B1_9BURK</name>